<evidence type="ECO:0000256" key="6">
    <source>
        <dbReference type="SAM" id="MobiDB-lite"/>
    </source>
</evidence>
<dbReference type="Gene3D" id="3.40.190.10">
    <property type="entry name" value="Periplasmic binding protein-like II"/>
    <property type="match status" value="2"/>
</dbReference>
<keyword evidence="9" id="KW-1185">Reference proteome</keyword>
<dbReference type="PROSITE" id="PS51257">
    <property type="entry name" value="PROKAR_LIPOPROTEIN"/>
    <property type="match status" value="1"/>
</dbReference>
<evidence type="ECO:0000313" key="9">
    <source>
        <dbReference type="Proteomes" id="UP001141950"/>
    </source>
</evidence>
<dbReference type="PANTHER" id="PTHR43649">
    <property type="entry name" value="ARABINOSE-BINDING PROTEIN-RELATED"/>
    <property type="match status" value="1"/>
</dbReference>
<gene>
    <name evidence="8" type="ORF">NQZ67_20300</name>
</gene>
<keyword evidence="4" id="KW-0564">Palmitate</keyword>
<dbReference type="AlphaFoldDB" id="A0A9X2SCM3"/>
<evidence type="ECO:0000256" key="2">
    <source>
        <dbReference type="ARBA" id="ARBA00022729"/>
    </source>
</evidence>
<evidence type="ECO:0000256" key="5">
    <source>
        <dbReference type="ARBA" id="ARBA00023288"/>
    </source>
</evidence>
<evidence type="ECO:0000256" key="4">
    <source>
        <dbReference type="ARBA" id="ARBA00023139"/>
    </source>
</evidence>
<keyword evidence="2 7" id="KW-0732">Signal</keyword>
<feature type="signal peptide" evidence="7">
    <location>
        <begin position="1"/>
        <end position="20"/>
    </location>
</feature>
<comment type="caution">
    <text evidence="8">The sequence shown here is derived from an EMBL/GenBank/DDBJ whole genome shotgun (WGS) entry which is preliminary data.</text>
</comment>
<evidence type="ECO:0000256" key="3">
    <source>
        <dbReference type="ARBA" id="ARBA00023136"/>
    </source>
</evidence>
<accession>A0A9X2SCM3</accession>
<keyword evidence="1" id="KW-1003">Cell membrane</keyword>
<name>A0A9X2SCM3_9BACL</name>
<proteinExistence type="predicted"/>
<dbReference type="InterPro" id="IPR006059">
    <property type="entry name" value="SBP"/>
</dbReference>
<sequence>MKTSKINRLRPMLTVLTLLAVLLTGCSGNNPGGSDNNEPEQPEASASVETGEVDFPESLSYWVGLNANAAATMTNLGESKMYQELERITGTKVEWLHPSGDGAQIEEQFNLMLASKKLPDVIERNWFSVSRGPDDAINSGTILRLNELIDKHAPNLKRYLDENPEVKKMVMTDEGNIYSFPFIRGHEKLNVFFGPIIRKDWLDKAGLEVPTTIEEWEAALIKFKEMNNGEPPFMQTISDLKIGHAFIGAYGIPLEFYVEDGQVKYGSMQPQYKDYLTLMNRWYEMGLLDPEFAAMDTQLRDSKTTTGKILAFVGYTGSGIGKYMGLMENDPEFELVSAPYPTLNEGDIPLWGQKDFPYTGIGAAITTSAKNPEQIVKWLDYAYSPEGHNLFNFGIEGESYELVDGKPAYTDVILNNPDDLPVTQAMAQYQRAVYNGPFIQDPGYIEQYLVLPSQQEALVNWEKADNSMRLPMVTPTAEESRKIASIMTDLNVYHEEMMLRFIMGSKPLSEFEEYVETLKAMGIEEVIKIRQAALERFDQR</sequence>
<keyword evidence="5" id="KW-0449">Lipoprotein</keyword>
<evidence type="ECO:0000256" key="1">
    <source>
        <dbReference type="ARBA" id="ARBA00022475"/>
    </source>
</evidence>
<dbReference type="Pfam" id="PF01547">
    <property type="entry name" value="SBP_bac_1"/>
    <property type="match status" value="1"/>
</dbReference>
<dbReference type="PANTHER" id="PTHR43649:SF33">
    <property type="entry name" value="POLYGALACTURONAN_RHAMNOGALACTURONAN-BINDING PROTEIN YTCQ"/>
    <property type="match status" value="1"/>
</dbReference>
<dbReference type="Proteomes" id="UP001141950">
    <property type="component" value="Unassembled WGS sequence"/>
</dbReference>
<reference evidence="8" key="1">
    <citation type="submission" date="2022-08" db="EMBL/GenBank/DDBJ databases">
        <title>The genomic sequence of strain Paenibacillus sp. SCIV0701.</title>
        <authorList>
            <person name="Zhao H."/>
        </authorList>
    </citation>
    <scope>NUCLEOTIDE SEQUENCE</scope>
    <source>
        <strain evidence="8">SCIV0701</strain>
    </source>
</reference>
<evidence type="ECO:0000313" key="8">
    <source>
        <dbReference type="EMBL" id="MCR2806227.1"/>
    </source>
</evidence>
<keyword evidence="3" id="KW-0472">Membrane</keyword>
<evidence type="ECO:0000256" key="7">
    <source>
        <dbReference type="SAM" id="SignalP"/>
    </source>
</evidence>
<feature type="chain" id="PRO_5040777089" evidence="7">
    <location>
        <begin position="21"/>
        <end position="540"/>
    </location>
</feature>
<organism evidence="8 9">
    <name type="scientific">Paenibacillus soyae</name>
    <dbReference type="NCBI Taxonomy" id="2969249"/>
    <lineage>
        <taxon>Bacteria</taxon>
        <taxon>Bacillati</taxon>
        <taxon>Bacillota</taxon>
        <taxon>Bacilli</taxon>
        <taxon>Bacillales</taxon>
        <taxon>Paenibacillaceae</taxon>
        <taxon>Paenibacillus</taxon>
    </lineage>
</organism>
<dbReference type="EMBL" id="JANIPJ010000015">
    <property type="protein sequence ID" value="MCR2806227.1"/>
    <property type="molecule type" value="Genomic_DNA"/>
</dbReference>
<feature type="region of interest" description="Disordered" evidence="6">
    <location>
        <begin position="29"/>
        <end position="49"/>
    </location>
</feature>
<dbReference type="InterPro" id="IPR050490">
    <property type="entry name" value="Bact_solute-bd_prot1"/>
</dbReference>
<dbReference type="SUPFAM" id="SSF53850">
    <property type="entry name" value="Periplasmic binding protein-like II"/>
    <property type="match status" value="1"/>
</dbReference>
<protein>
    <submittedName>
        <fullName evidence="8">Extracellular solute-binding protein</fullName>
    </submittedName>
</protein>